<protein>
    <submittedName>
        <fullName evidence="1">Uncharacterized protein</fullName>
    </submittedName>
</protein>
<proteinExistence type="predicted"/>
<gene>
    <name evidence="1" type="ORF">Pint_27880</name>
</gene>
<comment type="caution">
    <text evidence="1">The sequence shown here is derived from an EMBL/GenBank/DDBJ whole genome shotgun (WGS) entry which is preliminary data.</text>
</comment>
<reference evidence="2" key="1">
    <citation type="journal article" date="2023" name="G3 (Bethesda)">
        <title>Genome assembly and association tests identify interacting loci associated with vigor, precocity, and sex in interspecific pistachio rootstocks.</title>
        <authorList>
            <person name="Palmer W."/>
            <person name="Jacygrad E."/>
            <person name="Sagayaradj S."/>
            <person name="Cavanaugh K."/>
            <person name="Han R."/>
            <person name="Bertier L."/>
            <person name="Beede B."/>
            <person name="Kafkas S."/>
            <person name="Golino D."/>
            <person name="Preece J."/>
            <person name="Michelmore R."/>
        </authorList>
    </citation>
    <scope>NUCLEOTIDE SEQUENCE [LARGE SCALE GENOMIC DNA]</scope>
</reference>
<evidence type="ECO:0000313" key="1">
    <source>
        <dbReference type="EMBL" id="KAJ0040128.1"/>
    </source>
</evidence>
<evidence type="ECO:0000313" key="2">
    <source>
        <dbReference type="Proteomes" id="UP001163603"/>
    </source>
</evidence>
<dbReference type="Proteomes" id="UP001163603">
    <property type="component" value="Chromosome 5"/>
</dbReference>
<sequence>MMFLIIIFICFGFVGGVRLSEREMTVKNWKFVRIMKQSGLLFTEGQLLKIVQGLGDKGSWRQAMSVVEWVYGRKEIRDLKSRFVYTKLLAVLGKARRPQETLLIFNLMLEDCSIYPDIAAYHSAAVTLGQAGFLKELIKLIECMRLKPSKRIKNMRRKNWDPILEPDIVVYNAVLNACVPSHQWKGVFWVFKQLRKSGLKPNGATYGLAMEVNTKSIFLN</sequence>
<accession>A0ACC0YRK2</accession>
<dbReference type="EMBL" id="CM047740">
    <property type="protein sequence ID" value="KAJ0040128.1"/>
    <property type="molecule type" value="Genomic_DNA"/>
</dbReference>
<organism evidence="1 2">
    <name type="scientific">Pistacia integerrima</name>
    <dbReference type="NCBI Taxonomy" id="434235"/>
    <lineage>
        <taxon>Eukaryota</taxon>
        <taxon>Viridiplantae</taxon>
        <taxon>Streptophyta</taxon>
        <taxon>Embryophyta</taxon>
        <taxon>Tracheophyta</taxon>
        <taxon>Spermatophyta</taxon>
        <taxon>Magnoliopsida</taxon>
        <taxon>eudicotyledons</taxon>
        <taxon>Gunneridae</taxon>
        <taxon>Pentapetalae</taxon>
        <taxon>rosids</taxon>
        <taxon>malvids</taxon>
        <taxon>Sapindales</taxon>
        <taxon>Anacardiaceae</taxon>
        <taxon>Pistacia</taxon>
    </lineage>
</organism>
<name>A0ACC0YRK2_9ROSI</name>
<keyword evidence="2" id="KW-1185">Reference proteome</keyword>